<sequence length="610" mass="66696">MGEKPTIALISPSDSAKMCVAESLFNLFAADVKTLDMVKLSANWMAPAGQPGEGKALYEAVQAIGLELCPELGISIPVGKDSMSMKMSWDKKEVVAPMSLVITAFAGVHDTSKTWTPVLQRKEDTVLAYVDLAAKVSKSLGGSALAQVYNQVGNAAPGVHDAKLLKGFLNALIQLHGESTVLAYHDVSDGGLIVTLLEMAFAGRSGLTIDIKSKEDPLTALFNEELGAVFQIKKSDYSKFVSVLASHGVSEDFVSVVGTPVFDLKQEIKVSVNGEEVLGNTRAKLQQTWSLTSYNIQKLRDNPQAAEQEFQAIADNHDPGLTYKLAFDPTDDLAISTLTTRPKVAILREQGVNGQQEMAWCFKQAGFDSIDVHMSDIISGKVSLDEFVGLAACGGFSYGDVLGAGNGWAKSVLYNDRARSEFSKFFQTRKDTFAFGACNGCQFLSKIKSLIPGTENWPSFERNRSEQYEARVCTLEIVDENTDTPLIFLDGMRGSRIPIAVAHGEGRVEFHGDNVQKQFIDDGLVAARYVDNYGIPTEKYPFNPNGSPEGITGIRTPNGRVLAMMPHPERVARLESNSYYPEEAEQWGGYGPWIRLFRNARKWVAENETK</sequence>
<reference evidence="1" key="1">
    <citation type="submission" date="2023-04" db="EMBL/GenBank/DDBJ databases">
        <title>Ambrosiozyma monospora NBRC 10751.</title>
        <authorList>
            <person name="Ichikawa N."/>
            <person name="Sato H."/>
            <person name="Tonouchi N."/>
        </authorList>
    </citation>
    <scope>NUCLEOTIDE SEQUENCE</scope>
    <source>
        <strain evidence="1">NBRC 10751</strain>
    </source>
</reference>
<organism evidence="1 2">
    <name type="scientific">Ambrosiozyma monospora</name>
    <name type="common">Yeast</name>
    <name type="synonym">Endomycopsis monosporus</name>
    <dbReference type="NCBI Taxonomy" id="43982"/>
    <lineage>
        <taxon>Eukaryota</taxon>
        <taxon>Fungi</taxon>
        <taxon>Dikarya</taxon>
        <taxon>Ascomycota</taxon>
        <taxon>Saccharomycotina</taxon>
        <taxon>Pichiomycetes</taxon>
        <taxon>Pichiales</taxon>
        <taxon>Pichiaceae</taxon>
        <taxon>Ambrosiozyma</taxon>
    </lineage>
</organism>
<dbReference type="Proteomes" id="UP001165064">
    <property type="component" value="Unassembled WGS sequence"/>
</dbReference>
<keyword evidence="2" id="KW-1185">Reference proteome</keyword>
<comment type="caution">
    <text evidence="1">The sequence shown here is derived from an EMBL/GenBank/DDBJ whole genome shotgun (WGS) entry which is preliminary data.</text>
</comment>
<evidence type="ECO:0000313" key="2">
    <source>
        <dbReference type="Proteomes" id="UP001165064"/>
    </source>
</evidence>
<gene>
    <name evidence="1" type="ORF">Amon02_000436900</name>
</gene>
<dbReference type="EMBL" id="BSXS01002976">
    <property type="protein sequence ID" value="GME80258.1"/>
    <property type="molecule type" value="Genomic_DNA"/>
</dbReference>
<protein>
    <submittedName>
        <fullName evidence="1">Unnamed protein product</fullName>
    </submittedName>
</protein>
<evidence type="ECO:0000313" key="1">
    <source>
        <dbReference type="EMBL" id="GME80258.1"/>
    </source>
</evidence>
<name>A0ACB5T309_AMBMO</name>
<accession>A0ACB5T309</accession>
<proteinExistence type="predicted"/>